<gene>
    <name evidence="1" type="ordered locus">azo3539</name>
</gene>
<keyword evidence="2" id="KW-1185">Reference proteome</keyword>
<dbReference type="EMBL" id="AM406670">
    <property type="protein sequence ID" value="CAL96155.1"/>
    <property type="molecule type" value="Genomic_DNA"/>
</dbReference>
<protein>
    <submittedName>
        <fullName evidence="1">Hypothetical secreted protein</fullName>
    </submittedName>
</protein>
<dbReference type="AlphaFoldDB" id="A1KBE9"/>
<reference evidence="1 2" key="1">
    <citation type="journal article" date="2006" name="Nat. Biotechnol.">
        <title>Complete genome of the mutualistic, N2-fixing grass endophyte Azoarcus sp. strain BH72.</title>
        <authorList>
            <person name="Krause A."/>
            <person name="Ramakumar A."/>
            <person name="Bartels D."/>
            <person name="Battistoni F."/>
            <person name="Bekel T."/>
            <person name="Boch J."/>
            <person name="Boehm M."/>
            <person name="Friedrich F."/>
            <person name="Hurek T."/>
            <person name="Krause L."/>
            <person name="Linke B."/>
            <person name="McHardy A.C."/>
            <person name="Sarkar A."/>
            <person name="Schneiker S."/>
            <person name="Syed A.A."/>
            <person name="Thauer R."/>
            <person name="Vorhoelter F.-J."/>
            <person name="Weidner S."/>
            <person name="Puehler A."/>
            <person name="Reinhold-Hurek B."/>
            <person name="Kaiser O."/>
            <person name="Goesmann A."/>
        </authorList>
    </citation>
    <scope>NUCLEOTIDE SEQUENCE [LARGE SCALE GENOMIC DNA]</scope>
    <source>
        <strain evidence="1 2">BH72</strain>
    </source>
</reference>
<dbReference type="Proteomes" id="UP000002588">
    <property type="component" value="Chromosome"/>
</dbReference>
<proteinExistence type="predicted"/>
<evidence type="ECO:0000313" key="1">
    <source>
        <dbReference type="EMBL" id="CAL96155.1"/>
    </source>
</evidence>
<dbReference type="HOGENOM" id="CLU_1575316_0_0_4"/>
<dbReference type="KEGG" id="azo:azo3539"/>
<name>A1KBE9_AZOSB</name>
<dbReference type="RefSeq" id="WP_011767261.1">
    <property type="nucleotide sequence ID" value="NC_008702.1"/>
</dbReference>
<evidence type="ECO:0000313" key="2">
    <source>
        <dbReference type="Proteomes" id="UP000002588"/>
    </source>
</evidence>
<accession>A1KBE9</accession>
<sequence length="169" mass="17672">MSAFERRFVRRPAASTAAVVALSRDSATELECRAGTRIVAVGGGVVLAYRDADGVWLEGGWPLRRVVLAEGDSHVLSGAATVALWAMDRAGQCLVDVPRPWWVRVGDWVMGVPAVSAGGACALDGVSASRPVEPARAAYLVKGRLAVRYVQAGLGSGDRVGTRGREATG</sequence>
<organism evidence="1 2">
    <name type="scientific">Azoarcus sp. (strain BH72)</name>
    <dbReference type="NCBI Taxonomy" id="418699"/>
    <lineage>
        <taxon>Bacteria</taxon>
        <taxon>Pseudomonadati</taxon>
        <taxon>Pseudomonadota</taxon>
        <taxon>Betaproteobacteria</taxon>
        <taxon>Rhodocyclales</taxon>
        <taxon>Zoogloeaceae</taxon>
        <taxon>Azoarcus</taxon>
    </lineage>
</organism>